<keyword evidence="2" id="KW-1133">Transmembrane helix</keyword>
<organism evidence="3 4">
    <name type="scientific">Cymbomonas tetramitiformis</name>
    <dbReference type="NCBI Taxonomy" id="36881"/>
    <lineage>
        <taxon>Eukaryota</taxon>
        <taxon>Viridiplantae</taxon>
        <taxon>Chlorophyta</taxon>
        <taxon>Pyramimonadophyceae</taxon>
        <taxon>Pyramimonadales</taxon>
        <taxon>Pyramimonadaceae</taxon>
        <taxon>Cymbomonas</taxon>
    </lineage>
</organism>
<name>A0AAE0C0D7_9CHLO</name>
<keyword evidence="2" id="KW-0812">Transmembrane</keyword>
<feature type="transmembrane region" description="Helical" evidence="2">
    <location>
        <begin position="537"/>
        <end position="560"/>
    </location>
</feature>
<sequence length="606" mass="67862">MATPSNEIIEYQIIILEATNVPSTGPFRACVLLSLPGRGLKLSSEESIGGPEFCWHDTMIFTAPSTFVLQIQLQERIEGDADGLCIGMHRLFYNHDDNKSGVLRSLALTDETGKDAGELTVVIQPRQARYTGEDSEDEEEKEESVLPSEERLVHRHWHLVLDTICGELARPRFRIGRWNPTTYVEIRQSSGRKAEESEDDLQISYESKAVTPSSPRTSSPEWNRTHELHFLDIKSEIQIAVLRTQPIFGPVLLGVSHPIKLIDIKGGLCQYELVDPKGQYIVGTVVVEFKPGTQENMRSVVDVSNIRGKIYNPSQKASEKGVPEMENEAVGRSKERWSLIKSTLDEVNQAASPIRTRDSSLESDSPSDKADKKSRRARSSVITAPSDEGAVMETTRRPRTHSGGAVAEILKMLKTEEANEDTPRGWRKVVALAKEGKLGTKQTKLWWLSQEEKRAVALSSRWRNIIEKAHELKLIATLQASLEAERERPNWSVDSSEPPETPSALMAGYTGKQLRNRAHEMSVLPSQRLQRKLPQDLMAELLIDALLGIGMAGIMVAWILRRLRHSAVDVGRVDFLAAFRQASTFLARFNGDNMPTHSDLAFLYVM</sequence>
<feature type="region of interest" description="Disordered" evidence="1">
    <location>
        <begin position="187"/>
        <end position="221"/>
    </location>
</feature>
<keyword evidence="4" id="KW-1185">Reference proteome</keyword>
<feature type="region of interest" description="Disordered" evidence="1">
    <location>
        <begin position="348"/>
        <end position="384"/>
    </location>
</feature>
<evidence type="ECO:0000256" key="1">
    <source>
        <dbReference type="SAM" id="MobiDB-lite"/>
    </source>
</evidence>
<evidence type="ECO:0000313" key="3">
    <source>
        <dbReference type="EMBL" id="KAK3245195.1"/>
    </source>
</evidence>
<keyword evidence="2" id="KW-0472">Membrane</keyword>
<feature type="compositionally biased region" description="Polar residues" evidence="1">
    <location>
        <begin position="210"/>
        <end position="221"/>
    </location>
</feature>
<evidence type="ECO:0000256" key="2">
    <source>
        <dbReference type="SAM" id="Phobius"/>
    </source>
</evidence>
<gene>
    <name evidence="3" type="ORF">CYMTET_45226</name>
</gene>
<accession>A0AAE0C0D7</accession>
<evidence type="ECO:0000313" key="4">
    <source>
        <dbReference type="Proteomes" id="UP001190700"/>
    </source>
</evidence>
<reference evidence="3 4" key="1">
    <citation type="journal article" date="2015" name="Genome Biol. Evol.">
        <title>Comparative Genomics of a Bacterivorous Green Alga Reveals Evolutionary Causalities and Consequences of Phago-Mixotrophic Mode of Nutrition.</title>
        <authorList>
            <person name="Burns J.A."/>
            <person name="Paasch A."/>
            <person name="Narechania A."/>
            <person name="Kim E."/>
        </authorList>
    </citation>
    <scope>NUCLEOTIDE SEQUENCE [LARGE SCALE GENOMIC DNA]</scope>
    <source>
        <strain evidence="3 4">PLY_AMNH</strain>
    </source>
</reference>
<evidence type="ECO:0008006" key="5">
    <source>
        <dbReference type="Google" id="ProtNLM"/>
    </source>
</evidence>
<feature type="compositionally biased region" description="Basic and acidic residues" evidence="1">
    <location>
        <begin position="355"/>
        <end position="371"/>
    </location>
</feature>
<feature type="region of interest" description="Disordered" evidence="1">
    <location>
        <begin position="314"/>
        <end position="333"/>
    </location>
</feature>
<proteinExistence type="predicted"/>
<comment type="caution">
    <text evidence="3">The sequence shown here is derived from an EMBL/GenBank/DDBJ whole genome shotgun (WGS) entry which is preliminary data.</text>
</comment>
<feature type="compositionally biased region" description="Acidic residues" evidence="1">
    <location>
        <begin position="133"/>
        <end position="142"/>
    </location>
</feature>
<feature type="region of interest" description="Disordered" evidence="1">
    <location>
        <begin position="127"/>
        <end position="147"/>
    </location>
</feature>
<dbReference type="Proteomes" id="UP001190700">
    <property type="component" value="Unassembled WGS sequence"/>
</dbReference>
<protein>
    <recommendedName>
        <fullName evidence="5">C2 domain-containing protein</fullName>
    </recommendedName>
</protein>
<feature type="compositionally biased region" description="Basic and acidic residues" evidence="1">
    <location>
        <begin position="317"/>
        <end position="333"/>
    </location>
</feature>
<dbReference type="EMBL" id="LGRX02030922">
    <property type="protein sequence ID" value="KAK3245195.1"/>
    <property type="molecule type" value="Genomic_DNA"/>
</dbReference>
<dbReference type="AlphaFoldDB" id="A0AAE0C0D7"/>